<sequence>MNSAEQSMFPRQFTVSWKFRKRKRELWSGCAKFPNSSSTEQAAIDGKVYSREKRGGGKISCGAEIDAISRLVVDRWEYKAGQT</sequence>
<accession>A0AAV2FDY1</accession>
<gene>
    <name evidence="1" type="ORF">LTRI10_LOCUS36363</name>
</gene>
<name>A0AAV2FDY1_9ROSI</name>
<reference evidence="1 2" key="1">
    <citation type="submission" date="2024-04" db="EMBL/GenBank/DDBJ databases">
        <authorList>
            <person name="Fracassetti M."/>
        </authorList>
    </citation>
    <scope>NUCLEOTIDE SEQUENCE [LARGE SCALE GENOMIC DNA]</scope>
</reference>
<dbReference type="AlphaFoldDB" id="A0AAV2FDY1"/>
<evidence type="ECO:0000313" key="2">
    <source>
        <dbReference type="Proteomes" id="UP001497516"/>
    </source>
</evidence>
<dbReference type="Proteomes" id="UP001497516">
    <property type="component" value="Chromosome 6"/>
</dbReference>
<proteinExistence type="predicted"/>
<evidence type="ECO:0000313" key="1">
    <source>
        <dbReference type="EMBL" id="CAL1395968.1"/>
    </source>
</evidence>
<dbReference type="EMBL" id="OZ034819">
    <property type="protein sequence ID" value="CAL1395968.1"/>
    <property type="molecule type" value="Genomic_DNA"/>
</dbReference>
<protein>
    <submittedName>
        <fullName evidence="1">Uncharacterized protein</fullName>
    </submittedName>
</protein>
<keyword evidence="2" id="KW-1185">Reference proteome</keyword>
<organism evidence="1 2">
    <name type="scientific">Linum trigynum</name>
    <dbReference type="NCBI Taxonomy" id="586398"/>
    <lineage>
        <taxon>Eukaryota</taxon>
        <taxon>Viridiplantae</taxon>
        <taxon>Streptophyta</taxon>
        <taxon>Embryophyta</taxon>
        <taxon>Tracheophyta</taxon>
        <taxon>Spermatophyta</taxon>
        <taxon>Magnoliopsida</taxon>
        <taxon>eudicotyledons</taxon>
        <taxon>Gunneridae</taxon>
        <taxon>Pentapetalae</taxon>
        <taxon>rosids</taxon>
        <taxon>fabids</taxon>
        <taxon>Malpighiales</taxon>
        <taxon>Linaceae</taxon>
        <taxon>Linum</taxon>
    </lineage>
</organism>